<evidence type="ECO:0000256" key="1">
    <source>
        <dbReference type="ARBA" id="ARBA00004337"/>
    </source>
</evidence>
<keyword evidence="9 10" id="KW-0472">Membrane</keyword>
<evidence type="ECO:0000313" key="12">
    <source>
        <dbReference type="Proteomes" id="UP000237105"/>
    </source>
</evidence>
<feature type="transmembrane region" description="Helical" evidence="10">
    <location>
        <begin position="563"/>
        <end position="585"/>
    </location>
</feature>
<dbReference type="AlphaFoldDB" id="A0A2P5B102"/>
<evidence type="ECO:0000256" key="2">
    <source>
        <dbReference type="ARBA" id="ARBA00004653"/>
    </source>
</evidence>
<keyword evidence="6" id="KW-0967">Endosome</keyword>
<comment type="similarity">
    <text evidence="3 10">Belongs to the nonaspanin (TM9SF) (TC 9.A.2) family.</text>
</comment>
<feature type="transmembrane region" description="Helical" evidence="10">
    <location>
        <begin position="312"/>
        <end position="331"/>
    </location>
</feature>
<sequence length="600" mass="69101">MAVERVLSFSGLVLMAILAPLVISSGRYVIQDPDYQREEKAIYYGDPINIFANKVHPEENRCEQYPYFDLPFCPPAEAIDDGKKSLGEVLAGDCFTPTGYELYFGEEIERNLLCEKTLKKDEVEKFREAVKRNFQYQMRYDKHLFRGMVGRVALEEGPKYYLATHIRFHFKYSHLQVDDIYVLSDYNSDVDITEAAEIKVNFTYSAYWDEVPYNARRFMNDTPFEDRMRLEEEHQIWNSRLTYWANVAVVWVGLLLAVTLPYLMSYFRRYSHGEEENMNTRLTTPRHIHGDNCKCPPYTSLLGAILGNGNQLLITVWIFFILAYNGFLYPCNLQSLSSQILRTYCFTSVVAGIKATAFHAGFSPIGWKECIFQAGTVYFIPALSTALFANSLVISNYGISQVPEFGIISENLAVWGPVTGILLIISSILSRCSKLESESTCATRKLSRENRQQPWYVKTPAQMLLGGLVPFIVIFPKMDNIYASLWHLKICGAFRTLLTSFIAIVVMTVILAVAFSSYQLSQHDYHWWWRSVLRGGSPAIFMFFYGLYFFSRVDFEVPLLLRVLGYHACMSYAFFLMLGTIGYYASSFVFHCTYHLRKHD</sequence>
<name>A0A2P5B102_PARAD</name>
<comment type="caution">
    <text evidence="11">The sequence shown here is derived from an EMBL/GenBank/DDBJ whole genome shotgun (WGS) entry which is preliminary data.</text>
</comment>
<feature type="transmembrane region" description="Helical" evidence="10">
    <location>
        <begin position="496"/>
        <end position="515"/>
    </location>
</feature>
<protein>
    <recommendedName>
        <fullName evidence="10">Transmembrane 9 superfamily member</fullName>
    </recommendedName>
</protein>
<dbReference type="GO" id="GO:0000139">
    <property type="term" value="C:Golgi membrane"/>
    <property type="evidence" value="ECO:0007669"/>
    <property type="project" value="UniProtKB-SubCell"/>
</dbReference>
<keyword evidence="7 10" id="KW-1133">Transmembrane helix</keyword>
<dbReference type="PANTHER" id="PTHR10766:SF119">
    <property type="entry name" value="TRANSMEMBRANE 9 SUPERFAMILY MEMBER 5"/>
    <property type="match status" value="1"/>
</dbReference>
<keyword evidence="8" id="KW-0333">Golgi apparatus</keyword>
<feature type="transmembrane region" description="Helical" evidence="10">
    <location>
        <begin position="6"/>
        <end position="30"/>
    </location>
</feature>
<comment type="subcellular location">
    <subcellularLocation>
        <location evidence="1">Endosome membrane</location>
        <topology evidence="1">Multi-pass membrane protein</topology>
    </subcellularLocation>
    <subcellularLocation>
        <location evidence="2">Golgi apparatus membrane</location>
        <topology evidence="2">Multi-pass membrane protein</topology>
    </subcellularLocation>
</comment>
<proteinExistence type="inferred from homology"/>
<accession>A0A2P5B102</accession>
<keyword evidence="4 10" id="KW-0812">Transmembrane</keyword>
<feature type="transmembrane region" description="Helical" evidence="10">
    <location>
        <begin position="527"/>
        <end position="551"/>
    </location>
</feature>
<evidence type="ECO:0000256" key="9">
    <source>
        <dbReference type="ARBA" id="ARBA00023136"/>
    </source>
</evidence>
<dbReference type="GO" id="GO:0072657">
    <property type="term" value="P:protein localization to membrane"/>
    <property type="evidence" value="ECO:0007669"/>
    <property type="project" value="TreeGrafter"/>
</dbReference>
<dbReference type="Proteomes" id="UP000237105">
    <property type="component" value="Unassembled WGS sequence"/>
</dbReference>
<feature type="transmembrane region" description="Helical" evidence="10">
    <location>
        <begin position="377"/>
        <end position="399"/>
    </location>
</feature>
<keyword evidence="12" id="KW-1185">Reference proteome</keyword>
<feature type="transmembrane region" description="Helical" evidence="10">
    <location>
        <begin position="343"/>
        <end position="365"/>
    </location>
</feature>
<dbReference type="GO" id="GO:0010008">
    <property type="term" value="C:endosome membrane"/>
    <property type="evidence" value="ECO:0007669"/>
    <property type="project" value="UniProtKB-SubCell"/>
</dbReference>
<evidence type="ECO:0000256" key="6">
    <source>
        <dbReference type="ARBA" id="ARBA00022753"/>
    </source>
</evidence>
<evidence type="ECO:0000256" key="10">
    <source>
        <dbReference type="RuleBase" id="RU363079"/>
    </source>
</evidence>
<dbReference type="InterPro" id="IPR004240">
    <property type="entry name" value="EMP70"/>
</dbReference>
<feature type="transmembrane region" description="Helical" evidence="10">
    <location>
        <begin position="455"/>
        <end position="475"/>
    </location>
</feature>
<keyword evidence="5" id="KW-0732">Signal</keyword>
<dbReference type="OrthoDB" id="1603782at2759"/>
<evidence type="ECO:0000256" key="7">
    <source>
        <dbReference type="ARBA" id="ARBA00022989"/>
    </source>
</evidence>
<gene>
    <name evidence="11" type="ORF">PanWU01x14_281890</name>
</gene>
<evidence type="ECO:0000256" key="8">
    <source>
        <dbReference type="ARBA" id="ARBA00023034"/>
    </source>
</evidence>
<organism evidence="11 12">
    <name type="scientific">Parasponia andersonii</name>
    <name type="common">Sponia andersonii</name>
    <dbReference type="NCBI Taxonomy" id="3476"/>
    <lineage>
        <taxon>Eukaryota</taxon>
        <taxon>Viridiplantae</taxon>
        <taxon>Streptophyta</taxon>
        <taxon>Embryophyta</taxon>
        <taxon>Tracheophyta</taxon>
        <taxon>Spermatophyta</taxon>
        <taxon>Magnoliopsida</taxon>
        <taxon>eudicotyledons</taxon>
        <taxon>Gunneridae</taxon>
        <taxon>Pentapetalae</taxon>
        <taxon>rosids</taxon>
        <taxon>fabids</taxon>
        <taxon>Rosales</taxon>
        <taxon>Cannabaceae</taxon>
        <taxon>Parasponia</taxon>
    </lineage>
</organism>
<dbReference type="Pfam" id="PF02990">
    <property type="entry name" value="EMP70"/>
    <property type="match status" value="1"/>
</dbReference>
<evidence type="ECO:0000256" key="3">
    <source>
        <dbReference type="ARBA" id="ARBA00005227"/>
    </source>
</evidence>
<evidence type="ECO:0000256" key="5">
    <source>
        <dbReference type="ARBA" id="ARBA00022729"/>
    </source>
</evidence>
<feature type="transmembrane region" description="Helical" evidence="10">
    <location>
        <begin position="243"/>
        <end position="264"/>
    </location>
</feature>
<evidence type="ECO:0000256" key="4">
    <source>
        <dbReference type="ARBA" id="ARBA00022692"/>
    </source>
</evidence>
<reference evidence="12" key="1">
    <citation type="submission" date="2016-06" db="EMBL/GenBank/DDBJ databases">
        <title>Parallel loss of symbiosis genes in relatives of nitrogen-fixing non-legume Parasponia.</title>
        <authorList>
            <person name="Van Velzen R."/>
            <person name="Holmer R."/>
            <person name="Bu F."/>
            <person name="Rutten L."/>
            <person name="Van Zeijl A."/>
            <person name="Liu W."/>
            <person name="Santuari L."/>
            <person name="Cao Q."/>
            <person name="Sharma T."/>
            <person name="Shen D."/>
            <person name="Roswanjaya Y."/>
            <person name="Wardhani T."/>
            <person name="Kalhor M.S."/>
            <person name="Jansen J."/>
            <person name="Van den Hoogen J."/>
            <person name="Gungor B."/>
            <person name="Hartog M."/>
            <person name="Hontelez J."/>
            <person name="Verver J."/>
            <person name="Yang W.-C."/>
            <person name="Schijlen E."/>
            <person name="Repin R."/>
            <person name="Schilthuizen M."/>
            <person name="Schranz E."/>
            <person name="Heidstra R."/>
            <person name="Miyata K."/>
            <person name="Fedorova E."/>
            <person name="Kohlen W."/>
            <person name="Bisseling T."/>
            <person name="Smit S."/>
            <person name="Geurts R."/>
        </authorList>
    </citation>
    <scope>NUCLEOTIDE SEQUENCE [LARGE SCALE GENOMIC DNA]</scope>
    <source>
        <strain evidence="12">cv. WU1-14</strain>
    </source>
</reference>
<dbReference type="PANTHER" id="PTHR10766">
    <property type="entry name" value="TRANSMEMBRANE 9 SUPERFAMILY PROTEIN"/>
    <property type="match status" value="1"/>
</dbReference>
<evidence type="ECO:0000313" key="11">
    <source>
        <dbReference type="EMBL" id="PON42431.1"/>
    </source>
</evidence>
<dbReference type="EMBL" id="JXTB01000392">
    <property type="protein sequence ID" value="PON42431.1"/>
    <property type="molecule type" value="Genomic_DNA"/>
</dbReference>